<name>A0A5S4ZQJ3_9FIRM</name>
<evidence type="ECO:0000256" key="1">
    <source>
        <dbReference type="SAM" id="MobiDB-lite"/>
    </source>
</evidence>
<organism evidence="2 3">
    <name type="scientific">Desulfallas thermosapovorans DSM 6562</name>
    <dbReference type="NCBI Taxonomy" id="1121431"/>
    <lineage>
        <taxon>Bacteria</taxon>
        <taxon>Bacillati</taxon>
        <taxon>Bacillota</taxon>
        <taxon>Clostridia</taxon>
        <taxon>Eubacteriales</taxon>
        <taxon>Desulfallaceae</taxon>
        <taxon>Desulfallas</taxon>
    </lineage>
</organism>
<evidence type="ECO:0000313" key="2">
    <source>
        <dbReference type="EMBL" id="TYO94871.1"/>
    </source>
</evidence>
<gene>
    <name evidence="2" type="ORF">LX24_02125</name>
</gene>
<comment type="caution">
    <text evidence="2">The sequence shown here is derived from an EMBL/GenBank/DDBJ whole genome shotgun (WGS) entry which is preliminary data.</text>
</comment>
<dbReference type="Proteomes" id="UP000323166">
    <property type="component" value="Unassembled WGS sequence"/>
</dbReference>
<evidence type="ECO:0000313" key="3">
    <source>
        <dbReference type="Proteomes" id="UP000323166"/>
    </source>
</evidence>
<keyword evidence="3" id="KW-1185">Reference proteome</keyword>
<dbReference type="InterPro" id="IPR027417">
    <property type="entry name" value="P-loop_NTPase"/>
</dbReference>
<accession>A0A5S4ZQJ3</accession>
<dbReference type="EMBL" id="VNHM01000011">
    <property type="protein sequence ID" value="TYO94871.1"/>
    <property type="molecule type" value="Genomic_DNA"/>
</dbReference>
<dbReference type="AlphaFoldDB" id="A0A5S4ZQJ3"/>
<dbReference type="SUPFAM" id="SSF52540">
    <property type="entry name" value="P-loop containing nucleoside triphosphate hydrolases"/>
    <property type="match status" value="1"/>
</dbReference>
<dbReference type="RefSeq" id="WP_243131706.1">
    <property type="nucleotide sequence ID" value="NZ_VNHM01000011.1"/>
</dbReference>
<dbReference type="Pfam" id="PF13479">
    <property type="entry name" value="AAA_24"/>
    <property type="match status" value="1"/>
</dbReference>
<feature type="compositionally biased region" description="Low complexity" evidence="1">
    <location>
        <begin position="328"/>
        <end position="340"/>
    </location>
</feature>
<protein>
    <submittedName>
        <fullName evidence="2">AAA domain-containing protein</fullName>
    </submittedName>
</protein>
<feature type="region of interest" description="Disordered" evidence="1">
    <location>
        <begin position="395"/>
        <end position="421"/>
    </location>
</feature>
<feature type="compositionally biased region" description="Pro residues" evidence="1">
    <location>
        <begin position="400"/>
        <end position="410"/>
    </location>
</feature>
<feature type="compositionally biased region" description="Gly residues" evidence="1">
    <location>
        <begin position="243"/>
        <end position="261"/>
    </location>
</feature>
<sequence>MALQFHRAQRKKVKLRLAFAGPAGSGKTYSALQVSFGLGGRVALIDTERGSGELYAHLGEYDVCTLEVPFVPEKYVEAIRAAESAGYNVIIIDSLSHAWAGPGGVLDIHGYAADKGGNSWTAWRQVTPRHNELVDAMLQSRCHIIATLRSKMEHVQVVENGKTVVKKVGMNPIQRDGLEYEFTVFLDLDYNHTASATKDRTGLFDGLVFKPSAETGARLLEWLETGVEVLPRAGRQPSLTVVGGGQAEAGGAAGGNAGGAGENCTWPAPEADTGTGNSMGHGPGEAVNPPALERDTFDRQQQAAGHAGRLQNTGGNHTRSTAPSGPDQPARQPRAAAQAPATQAQLKKIFATAGEAGLDETALHQLIEQKTGKQSARELTKPEASRVIELLLSMAGGRPNPKPESAPLPPRAANGGRMRLF</sequence>
<reference evidence="2 3" key="1">
    <citation type="submission" date="2019-07" db="EMBL/GenBank/DDBJ databases">
        <title>Genomic Encyclopedia of Type Strains, Phase I: the one thousand microbial genomes (KMG-I) project.</title>
        <authorList>
            <person name="Kyrpides N."/>
        </authorList>
    </citation>
    <scope>NUCLEOTIDE SEQUENCE [LARGE SCALE GENOMIC DNA]</scope>
    <source>
        <strain evidence="2 3">DSM 6562</strain>
    </source>
</reference>
<proteinExistence type="predicted"/>
<feature type="region of interest" description="Disordered" evidence="1">
    <location>
        <begin position="243"/>
        <end position="340"/>
    </location>
</feature>
<feature type="compositionally biased region" description="Polar residues" evidence="1">
    <location>
        <begin position="310"/>
        <end position="323"/>
    </location>
</feature>